<dbReference type="InterPro" id="IPR024079">
    <property type="entry name" value="MetalloPept_cat_dom_sf"/>
</dbReference>
<keyword evidence="4" id="KW-0378">Hydrolase</keyword>
<evidence type="ECO:0000256" key="4">
    <source>
        <dbReference type="ARBA" id="ARBA00022801"/>
    </source>
</evidence>
<evidence type="ECO:0000256" key="1">
    <source>
        <dbReference type="ARBA" id="ARBA00006629"/>
    </source>
</evidence>
<dbReference type="Pfam" id="PF01421">
    <property type="entry name" value="Reprolysin"/>
    <property type="match status" value="1"/>
</dbReference>
<keyword evidence="8" id="KW-0472">Membrane</keyword>
<evidence type="ECO:0000256" key="3">
    <source>
        <dbReference type="ARBA" id="ARBA00022723"/>
    </source>
</evidence>
<organism evidence="10">
    <name type="scientific">Megacormus gertschi</name>
    <dbReference type="NCBI Taxonomy" id="1843536"/>
    <lineage>
        <taxon>Eukaryota</taxon>
        <taxon>Metazoa</taxon>
        <taxon>Ecdysozoa</taxon>
        <taxon>Arthropoda</taxon>
        <taxon>Chelicerata</taxon>
        <taxon>Arachnida</taxon>
        <taxon>Scorpiones</taxon>
        <taxon>Iurida</taxon>
        <taxon>Chactoidea</taxon>
        <taxon>Euscorpiidae</taxon>
        <taxon>Megacorminae</taxon>
        <taxon>Megacormini</taxon>
        <taxon>Megacormus</taxon>
    </lineage>
</organism>
<accession>A0A224X3S7</accession>
<evidence type="ECO:0000256" key="5">
    <source>
        <dbReference type="ARBA" id="ARBA00022833"/>
    </source>
</evidence>
<evidence type="ECO:0000259" key="9">
    <source>
        <dbReference type="PROSITE" id="PS50215"/>
    </source>
</evidence>
<dbReference type="Gene3D" id="3.40.390.10">
    <property type="entry name" value="Collagenase (Catalytic Domain)"/>
    <property type="match status" value="1"/>
</dbReference>
<comment type="caution">
    <text evidence="7">Lacks conserved residue(s) required for the propagation of feature annotation.</text>
</comment>
<comment type="similarity">
    <text evidence="1">Belongs to the venom metalloproteinase (M12B) family.</text>
</comment>
<evidence type="ECO:0000313" key="10">
    <source>
        <dbReference type="EMBL" id="JAW07118.1"/>
    </source>
</evidence>
<evidence type="ECO:0000256" key="2">
    <source>
        <dbReference type="ARBA" id="ARBA00022670"/>
    </source>
</evidence>
<evidence type="ECO:0000256" key="8">
    <source>
        <dbReference type="SAM" id="Phobius"/>
    </source>
</evidence>
<feature type="domain" description="Peptidase M12B" evidence="9">
    <location>
        <begin position="44"/>
        <end position="251"/>
    </location>
</feature>
<dbReference type="PROSITE" id="PS50215">
    <property type="entry name" value="ADAM_MEPRO"/>
    <property type="match status" value="1"/>
</dbReference>
<keyword evidence="8" id="KW-0812">Transmembrane</keyword>
<reference evidence="10" key="1">
    <citation type="submission" date="2016-10" db="EMBL/GenBank/DDBJ databases">
        <title>Venom proteomic and venom gland transcriptomic analyses of the scorpion Megacormus gertschi Diaz-Najera, 1966 (Scorpiones: Euscorpiidae: Megacorminae).</title>
        <authorList>
            <person name="Santibanez-Lopez C.E."/>
            <person name="Cid-Uribe J.I."/>
            <person name="Zamudio F.Z."/>
            <person name="Batista C.V."/>
            <person name="Ortiz E."/>
            <person name="Possani L.D."/>
        </authorList>
    </citation>
    <scope>NUCLEOTIDE SEQUENCE</scope>
    <source>
        <tissue evidence="10">Venom gland</tissue>
    </source>
</reference>
<keyword evidence="2" id="KW-0645">Protease</keyword>
<dbReference type="PANTHER" id="PTHR11905">
    <property type="entry name" value="ADAM A DISINTEGRIN AND METALLOPROTEASE DOMAIN"/>
    <property type="match status" value="1"/>
</dbReference>
<evidence type="ECO:0000256" key="7">
    <source>
        <dbReference type="PROSITE-ProRule" id="PRU00276"/>
    </source>
</evidence>
<dbReference type="GO" id="GO:0004222">
    <property type="term" value="F:metalloendopeptidase activity"/>
    <property type="evidence" value="ECO:0007669"/>
    <property type="project" value="InterPro"/>
</dbReference>
<dbReference type="PANTHER" id="PTHR11905:SF159">
    <property type="entry name" value="ADAM METALLOPROTEASE"/>
    <property type="match status" value="1"/>
</dbReference>
<dbReference type="GO" id="GO:0046872">
    <property type="term" value="F:metal ion binding"/>
    <property type="evidence" value="ECO:0007669"/>
    <property type="project" value="UniProtKB-KW"/>
</dbReference>
<dbReference type="AlphaFoldDB" id="A0A224X3S7"/>
<sequence>MTVHFINYVLKENIFLVSIQILIWMIFPFLPGIFTEDENYISKATAEILVIMEKNFSDEFSTSIQRQSHVCKLFKQVNKIVQMNGIQLNIDLKGLKMINKLEDQPFLENNVVKLRNEIFLNNNCLYAFNNFSFKQSWLREYDAVILLTRMRLTSEEREVAGFAFASGLCKFSKKTAVAMPSPRIIAHEIALMLGVEHDNFYYENKTMPFYYDCSPDERYIMGHYYKNQPEWNMRFSPCSVDVFKSNLKKGKGYDCLWRTNVMDTARCKPPRIACNMQTLQGSRSGCTNIDGIIKQIS</sequence>
<keyword evidence="3" id="KW-0479">Metal-binding</keyword>
<keyword evidence="8" id="KW-1133">Transmembrane helix</keyword>
<feature type="transmembrane region" description="Helical" evidence="8">
    <location>
        <begin position="14"/>
        <end position="34"/>
    </location>
</feature>
<protein>
    <submittedName>
        <fullName evidence="10">Putative metalloserrulase</fullName>
    </submittedName>
</protein>
<name>A0A224X3S7_9SCOR</name>
<proteinExistence type="inferred from homology"/>
<keyword evidence="6" id="KW-0482">Metalloprotease</keyword>
<dbReference type="SUPFAM" id="SSF55486">
    <property type="entry name" value="Metalloproteases ('zincins'), catalytic domain"/>
    <property type="match status" value="1"/>
</dbReference>
<feature type="active site" evidence="7">
    <location>
        <position position="188"/>
    </location>
</feature>
<evidence type="ECO:0000256" key="6">
    <source>
        <dbReference type="ARBA" id="ARBA00023049"/>
    </source>
</evidence>
<keyword evidence="5" id="KW-0862">Zinc</keyword>
<dbReference type="InterPro" id="IPR001590">
    <property type="entry name" value="Peptidase_M12B"/>
</dbReference>
<dbReference type="GO" id="GO:0006509">
    <property type="term" value="P:membrane protein ectodomain proteolysis"/>
    <property type="evidence" value="ECO:0007669"/>
    <property type="project" value="TreeGrafter"/>
</dbReference>
<dbReference type="EMBL" id="GFBG01000049">
    <property type="protein sequence ID" value="JAW07118.1"/>
    <property type="molecule type" value="Transcribed_RNA"/>
</dbReference>